<evidence type="ECO:0000313" key="2">
    <source>
        <dbReference type="Proteomes" id="UP001307168"/>
    </source>
</evidence>
<dbReference type="AlphaFoldDB" id="A0AAW9NPB9"/>
<proteinExistence type="predicted"/>
<gene>
    <name evidence="1" type="ORF">P4706_28145</name>
</gene>
<accession>A0AAW9NPB9</accession>
<dbReference type="Proteomes" id="UP001307168">
    <property type="component" value="Unassembled WGS sequence"/>
</dbReference>
<organism evidence="1 2">
    <name type="scientific">Peribacillus castrilensis</name>
    <dbReference type="NCBI Taxonomy" id="2897690"/>
    <lineage>
        <taxon>Bacteria</taxon>
        <taxon>Bacillati</taxon>
        <taxon>Bacillota</taxon>
        <taxon>Bacilli</taxon>
        <taxon>Bacillales</taxon>
        <taxon>Bacillaceae</taxon>
        <taxon>Peribacillus</taxon>
    </lineage>
</organism>
<comment type="caution">
    <text evidence="1">The sequence shown here is derived from an EMBL/GenBank/DDBJ whole genome shotgun (WGS) entry which is preliminary data.</text>
</comment>
<sequence length="140" mass="16218">MQSLIDALKKDVFQQEVVVDESLIQEYFERNERKKQDDKWLKENKEVVFQGLKKLDKNKADFGSFRASYTVPDNSKFDEAKVLEFAIGHGIYEQVTKQVLDEDALTNMIEQGLIDLEELKAYSWVAAEGTPRVTIKKVKE</sequence>
<name>A0AAW9NPB9_9BACI</name>
<evidence type="ECO:0000313" key="1">
    <source>
        <dbReference type="EMBL" id="MEC0276865.1"/>
    </source>
</evidence>
<keyword evidence="2" id="KW-1185">Reference proteome</keyword>
<protein>
    <submittedName>
        <fullName evidence="1">Uncharacterized protein</fullName>
    </submittedName>
</protein>
<dbReference type="EMBL" id="JARNBH010000042">
    <property type="protein sequence ID" value="MEC0276865.1"/>
    <property type="molecule type" value="Genomic_DNA"/>
</dbReference>
<reference evidence="1 2" key="1">
    <citation type="submission" date="2023-03" db="EMBL/GenBank/DDBJ databases">
        <title>Bacillus Genome Sequencing.</title>
        <authorList>
            <person name="Dunlap C."/>
        </authorList>
    </citation>
    <scope>NUCLEOTIDE SEQUENCE [LARGE SCALE GENOMIC DNA]</scope>
    <source>
        <strain evidence="1 2">B-41290</strain>
    </source>
</reference>
<dbReference type="RefSeq" id="WP_367408406.1">
    <property type="nucleotide sequence ID" value="NZ_JARNBH010000042.1"/>
</dbReference>